<dbReference type="AlphaFoldDB" id="A0ABC8S048"/>
<proteinExistence type="predicted"/>
<evidence type="ECO:0000313" key="2">
    <source>
        <dbReference type="Proteomes" id="UP001642360"/>
    </source>
</evidence>
<organism evidence="1 2">
    <name type="scientific">Ilex paraguariensis</name>
    <name type="common">yerba mate</name>
    <dbReference type="NCBI Taxonomy" id="185542"/>
    <lineage>
        <taxon>Eukaryota</taxon>
        <taxon>Viridiplantae</taxon>
        <taxon>Streptophyta</taxon>
        <taxon>Embryophyta</taxon>
        <taxon>Tracheophyta</taxon>
        <taxon>Spermatophyta</taxon>
        <taxon>Magnoliopsida</taxon>
        <taxon>eudicotyledons</taxon>
        <taxon>Gunneridae</taxon>
        <taxon>Pentapetalae</taxon>
        <taxon>asterids</taxon>
        <taxon>campanulids</taxon>
        <taxon>Aquifoliales</taxon>
        <taxon>Aquifoliaceae</taxon>
        <taxon>Ilex</taxon>
    </lineage>
</organism>
<gene>
    <name evidence="1" type="ORF">ILEXP_LOCUS18323</name>
</gene>
<protein>
    <submittedName>
        <fullName evidence="1">Uncharacterized protein</fullName>
    </submittedName>
</protein>
<comment type="caution">
    <text evidence="1">The sequence shown here is derived from an EMBL/GenBank/DDBJ whole genome shotgun (WGS) entry which is preliminary data.</text>
</comment>
<dbReference type="EMBL" id="CAUOFW020001995">
    <property type="protein sequence ID" value="CAK9150197.1"/>
    <property type="molecule type" value="Genomic_DNA"/>
</dbReference>
<dbReference type="Gene3D" id="3.90.1600.10">
    <property type="entry name" value="Palm domain of DNA polymerase"/>
    <property type="match status" value="1"/>
</dbReference>
<dbReference type="InterPro" id="IPR043502">
    <property type="entry name" value="DNA/RNA_pol_sf"/>
</dbReference>
<sequence>MSGEKAIFENLEDTQVGSVTFGDGSKARVLGKETMVASGLAKLDDALYVENLQAHLGIGIIGGGGIWGPKTTEEVPPLVVGSDQPLVELDPPLVGLDCSHQPYVPSNWQLQLLFLPIASAVVPTLPLSSPSSASVAAPLPDSSPAVTATEVAPSGSNGPPLALDPGSSSLLLLLPMLRSICTNTSQERIATTLSPLSEEEISSTVLGKLKLEHIVQEGYFVALKSYALKTKDNVEIVKQKGAAKNYVDFEWESLLQLGINLNNPKRDLIFDEDHVWVNTKPKVITDIEGYEAVIYNFDIQRLRDQMKEKEEVIGSLLLEKYDLLNKEHATPLPGRLLPLAYSTPRKQLGYPVGLRRAQQPNHFTSSIHSFGYA</sequence>
<accession>A0ABC8S048</accession>
<evidence type="ECO:0000313" key="1">
    <source>
        <dbReference type="EMBL" id="CAK9150197.1"/>
    </source>
</evidence>
<dbReference type="Proteomes" id="UP001642360">
    <property type="component" value="Unassembled WGS sequence"/>
</dbReference>
<dbReference type="InterPro" id="IPR023211">
    <property type="entry name" value="DNA_pol_palm_dom_sf"/>
</dbReference>
<name>A0ABC8S048_9AQUA</name>
<dbReference type="SUPFAM" id="SSF56672">
    <property type="entry name" value="DNA/RNA polymerases"/>
    <property type="match status" value="1"/>
</dbReference>
<keyword evidence="2" id="KW-1185">Reference proteome</keyword>
<reference evidence="1 2" key="1">
    <citation type="submission" date="2024-02" db="EMBL/GenBank/DDBJ databases">
        <authorList>
            <person name="Vignale AGUSTIN F."/>
            <person name="Sosa J E."/>
            <person name="Modenutti C."/>
        </authorList>
    </citation>
    <scope>NUCLEOTIDE SEQUENCE [LARGE SCALE GENOMIC DNA]</scope>
</reference>
<feature type="non-terminal residue" evidence="1">
    <location>
        <position position="373"/>
    </location>
</feature>